<evidence type="ECO:0008006" key="4">
    <source>
        <dbReference type="Google" id="ProtNLM"/>
    </source>
</evidence>
<dbReference type="InterPro" id="IPR029058">
    <property type="entry name" value="AB_hydrolase_fold"/>
</dbReference>
<reference evidence="2 3" key="1">
    <citation type="journal article" date="2024" name="Nat. Commun.">
        <title>Phylogenomics reveals the evolutionary origins of lichenization in chlorophyte algae.</title>
        <authorList>
            <person name="Puginier C."/>
            <person name="Libourel C."/>
            <person name="Otte J."/>
            <person name="Skaloud P."/>
            <person name="Haon M."/>
            <person name="Grisel S."/>
            <person name="Petersen M."/>
            <person name="Berrin J.G."/>
            <person name="Delaux P.M."/>
            <person name="Dal Grande F."/>
            <person name="Keller J."/>
        </authorList>
    </citation>
    <scope>NUCLEOTIDE SEQUENCE [LARGE SCALE GENOMIC DNA]</scope>
    <source>
        <strain evidence="2 3">SAG 2036</strain>
    </source>
</reference>
<dbReference type="SUPFAM" id="SSF53474">
    <property type="entry name" value="alpha/beta-Hydrolases"/>
    <property type="match status" value="1"/>
</dbReference>
<evidence type="ECO:0000313" key="3">
    <source>
        <dbReference type="Proteomes" id="UP001465755"/>
    </source>
</evidence>
<dbReference type="EMBL" id="JALJOQ010000191">
    <property type="protein sequence ID" value="KAK9790535.1"/>
    <property type="molecule type" value="Genomic_DNA"/>
</dbReference>
<comment type="caution">
    <text evidence="2">The sequence shown here is derived from an EMBL/GenBank/DDBJ whole genome shotgun (WGS) entry which is preliminary data.</text>
</comment>
<organism evidence="2 3">
    <name type="scientific">Symbiochloris irregularis</name>
    <dbReference type="NCBI Taxonomy" id="706552"/>
    <lineage>
        <taxon>Eukaryota</taxon>
        <taxon>Viridiplantae</taxon>
        <taxon>Chlorophyta</taxon>
        <taxon>core chlorophytes</taxon>
        <taxon>Trebouxiophyceae</taxon>
        <taxon>Trebouxiales</taxon>
        <taxon>Trebouxiaceae</taxon>
        <taxon>Symbiochloris</taxon>
    </lineage>
</organism>
<dbReference type="PANTHER" id="PTHR35560:SF3">
    <property type="entry name" value="PEPTIDASE S9 PROLYL OLIGOPEPTIDASE CATALYTIC DOMAIN-CONTAINING PROTEIN"/>
    <property type="match status" value="1"/>
</dbReference>
<keyword evidence="3" id="KW-1185">Reference proteome</keyword>
<keyword evidence="1" id="KW-0732">Signal</keyword>
<sequence length="245" mass="26225">MLVLLLVSLLAIVTVGGELSGPLPFRSFDCNAGACTLIVVHGLNMSTEEAKSAGQLNTPNGYTMVAPPLSDQELQNRDLTPAVHRLDSFVGEYSDQQVVLAGFSAGGQLVQRFALGGSNKDVPVYYIIGAPGSYAYLSTYRPKAPAPNCTDFNVWKFGLDGVHGLNIDVQGYLTKEVLLIVGSEDNNPAAVQQQCEDVCQGDSHLTRTQNYYDYVQGLGASNHSLQVVPGAGHDIDAVFRAFQLS</sequence>
<protein>
    <recommendedName>
        <fullName evidence="4">Alpha/beta hydrolase</fullName>
    </recommendedName>
</protein>
<dbReference type="Gene3D" id="3.40.50.1820">
    <property type="entry name" value="alpha/beta hydrolase"/>
    <property type="match status" value="1"/>
</dbReference>
<feature type="signal peptide" evidence="1">
    <location>
        <begin position="1"/>
        <end position="17"/>
    </location>
</feature>
<evidence type="ECO:0000256" key="1">
    <source>
        <dbReference type="SAM" id="SignalP"/>
    </source>
</evidence>
<proteinExistence type="predicted"/>
<dbReference type="PANTHER" id="PTHR35560">
    <property type="entry name" value="BLL0132 PROTEIN"/>
    <property type="match status" value="1"/>
</dbReference>
<feature type="chain" id="PRO_5043486398" description="Alpha/beta hydrolase" evidence="1">
    <location>
        <begin position="18"/>
        <end position="245"/>
    </location>
</feature>
<accession>A0AAW1NLC0</accession>
<evidence type="ECO:0000313" key="2">
    <source>
        <dbReference type="EMBL" id="KAK9790535.1"/>
    </source>
</evidence>
<dbReference type="AlphaFoldDB" id="A0AAW1NLC0"/>
<name>A0AAW1NLC0_9CHLO</name>
<dbReference type="Proteomes" id="UP001465755">
    <property type="component" value="Unassembled WGS sequence"/>
</dbReference>
<gene>
    <name evidence="2" type="ORF">WJX73_004708</name>
</gene>